<protein>
    <submittedName>
        <fullName evidence="2">Asp23/Gls24 family envelope stress response protein</fullName>
    </submittedName>
</protein>
<gene>
    <name evidence="2" type="ORF">FRC54_10975</name>
</gene>
<evidence type="ECO:0000313" key="2">
    <source>
        <dbReference type="EMBL" id="MQN02380.1"/>
    </source>
</evidence>
<dbReference type="Proteomes" id="UP000460257">
    <property type="component" value="Unassembled WGS sequence"/>
</dbReference>
<organism evidence="2 3">
    <name type="scientific">Candidatus Weimeria bifida</name>
    <dbReference type="NCBI Taxonomy" id="2599074"/>
    <lineage>
        <taxon>Bacteria</taxon>
        <taxon>Bacillati</taxon>
        <taxon>Bacillota</taxon>
        <taxon>Clostridia</taxon>
        <taxon>Lachnospirales</taxon>
        <taxon>Lachnospiraceae</taxon>
        <taxon>Candidatus Weimeria</taxon>
    </lineage>
</organism>
<comment type="caution">
    <text evidence="2">The sequence shown here is derived from an EMBL/GenBank/DDBJ whole genome shotgun (WGS) entry which is preliminary data.</text>
</comment>
<evidence type="ECO:0000313" key="3">
    <source>
        <dbReference type="Proteomes" id="UP000460257"/>
    </source>
</evidence>
<accession>A0A6N7J439</accession>
<dbReference type="Pfam" id="PF03780">
    <property type="entry name" value="Asp23"/>
    <property type="match status" value="1"/>
</dbReference>
<sequence length="123" mass="13232">MAENTFTVAEGVTVTDEVMTTIAGLAASDVEGIAYIGNGLTRENITKAGARNLSKGIHIIREEDGSITVRLAVVIKYGYEVPKVSRDIQEKVKSSVASMTGITVREVDVRIASVEMNTTEENE</sequence>
<keyword evidence="3" id="KW-1185">Reference proteome</keyword>
<reference evidence="2" key="1">
    <citation type="journal article" date="2020" name="Appl. Environ. Microbiol.">
        <title>Medium-Chain Fatty Acid Synthesis by 'Candidatus Weimeria bifida' gen. nov., sp. nov., and 'Candidatus Pseudoramibacter fermentans' sp. nov.</title>
        <authorList>
            <person name="Scarborough M.J."/>
            <person name="Myers K.S."/>
            <person name="Donohue T.J."/>
            <person name="Noguera D.R."/>
        </authorList>
    </citation>
    <scope>NUCLEOTIDE SEQUENCE</scope>
    <source>
        <strain evidence="2">LCO1.1</strain>
    </source>
</reference>
<name>A0A6N7J439_9FIRM</name>
<comment type="similarity">
    <text evidence="1">Belongs to the asp23 family.</text>
</comment>
<dbReference type="AlphaFoldDB" id="A0A6N7J439"/>
<dbReference type="EMBL" id="VOGC01000010">
    <property type="protein sequence ID" value="MQN02380.1"/>
    <property type="molecule type" value="Genomic_DNA"/>
</dbReference>
<dbReference type="PANTHER" id="PTHR34297">
    <property type="entry name" value="HYPOTHETICAL CYTOSOLIC PROTEIN-RELATED"/>
    <property type="match status" value="1"/>
</dbReference>
<proteinExistence type="inferred from homology"/>
<evidence type="ECO:0000256" key="1">
    <source>
        <dbReference type="ARBA" id="ARBA00005721"/>
    </source>
</evidence>
<dbReference type="InterPro" id="IPR005531">
    <property type="entry name" value="Asp23"/>
</dbReference>